<dbReference type="GO" id="GO:0006950">
    <property type="term" value="P:response to stress"/>
    <property type="evidence" value="ECO:0007669"/>
    <property type="project" value="TreeGrafter"/>
</dbReference>
<accession>A0A221W0L2</accession>
<dbReference type="PANTHER" id="PTHR33164">
    <property type="entry name" value="TRANSCRIPTIONAL REGULATOR, MARR FAMILY"/>
    <property type="match status" value="1"/>
</dbReference>
<reference evidence="1 2" key="1">
    <citation type="submission" date="2017-07" db="EMBL/GenBank/DDBJ databases">
        <title>Complete genome sequence of Actinoalloteichus hoggarensis DSM 45943, type strain of Actinoalloteichus hoggarensis.</title>
        <authorList>
            <person name="Ruckert C."/>
            <person name="Nouioui I."/>
            <person name="Willmese J."/>
            <person name="van Wezel G."/>
            <person name="Klenk H.-P."/>
            <person name="Kalinowski J."/>
            <person name="Zotchev S.B."/>
        </authorList>
    </citation>
    <scope>NUCLEOTIDE SEQUENCE [LARGE SCALE GENOMIC DNA]</scope>
    <source>
        <strain evidence="1 2">DSM 45943</strain>
    </source>
</reference>
<dbReference type="InterPro" id="IPR036388">
    <property type="entry name" value="WH-like_DNA-bd_sf"/>
</dbReference>
<dbReference type="EMBL" id="CP022521">
    <property type="protein sequence ID" value="ASO19290.1"/>
    <property type="molecule type" value="Genomic_DNA"/>
</dbReference>
<evidence type="ECO:0000313" key="1">
    <source>
        <dbReference type="EMBL" id="ASO19290.1"/>
    </source>
</evidence>
<dbReference type="InterPro" id="IPR039422">
    <property type="entry name" value="MarR/SlyA-like"/>
</dbReference>
<dbReference type="SMART" id="SM00347">
    <property type="entry name" value="HTH_MARR"/>
    <property type="match status" value="1"/>
</dbReference>
<gene>
    <name evidence="1" type="ORF">AHOG_08225</name>
</gene>
<protein>
    <submittedName>
        <fullName evidence="1">MarR family protein</fullName>
    </submittedName>
</protein>
<dbReference type="KEGG" id="ahg:AHOG_08225"/>
<dbReference type="PANTHER" id="PTHR33164:SF57">
    <property type="entry name" value="MARR-FAMILY TRANSCRIPTIONAL REGULATOR"/>
    <property type="match status" value="1"/>
</dbReference>
<dbReference type="RefSeq" id="WP_093940821.1">
    <property type="nucleotide sequence ID" value="NZ_CP022521.1"/>
</dbReference>
<dbReference type="InterPro" id="IPR000835">
    <property type="entry name" value="HTH_MarR-typ"/>
</dbReference>
<dbReference type="PROSITE" id="PS50995">
    <property type="entry name" value="HTH_MARR_2"/>
    <property type="match status" value="1"/>
</dbReference>
<dbReference type="Proteomes" id="UP000204221">
    <property type="component" value="Chromosome"/>
</dbReference>
<organism evidence="1 2">
    <name type="scientific">Actinoalloteichus hoggarensis</name>
    <dbReference type="NCBI Taxonomy" id="1470176"/>
    <lineage>
        <taxon>Bacteria</taxon>
        <taxon>Bacillati</taxon>
        <taxon>Actinomycetota</taxon>
        <taxon>Actinomycetes</taxon>
        <taxon>Pseudonocardiales</taxon>
        <taxon>Pseudonocardiaceae</taxon>
        <taxon>Actinoalloteichus</taxon>
    </lineage>
</organism>
<dbReference type="OrthoDB" id="7774677at2"/>
<dbReference type="GO" id="GO:0003700">
    <property type="term" value="F:DNA-binding transcription factor activity"/>
    <property type="evidence" value="ECO:0007669"/>
    <property type="project" value="InterPro"/>
</dbReference>
<proteinExistence type="predicted"/>
<dbReference type="Gene3D" id="1.10.10.10">
    <property type="entry name" value="Winged helix-like DNA-binding domain superfamily/Winged helix DNA-binding domain"/>
    <property type="match status" value="1"/>
</dbReference>
<dbReference type="SUPFAM" id="SSF46785">
    <property type="entry name" value="Winged helix' DNA-binding domain"/>
    <property type="match status" value="1"/>
</dbReference>
<dbReference type="InterPro" id="IPR036390">
    <property type="entry name" value="WH_DNA-bd_sf"/>
</dbReference>
<evidence type="ECO:0000313" key="2">
    <source>
        <dbReference type="Proteomes" id="UP000204221"/>
    </source>
</evidence>
<dbReference type="Pfam" id="PF12802">
    <property type="entry name" value="MarR_2"/>
    <property type="match status" value="1"/>
</dbReference>
<name>A0A221W0L2_9PSEU</name>
<dbReference type="AlphaFoldDB" id="A0A221W0L2"/>
<keyword evidence="2" id="KW-1185">Reference proteome</keyword>
<sequence length="153" mass="16407">MNEHVAAVERAMVVIRRMQSRRVIGRLASEQNGVSPSTAGFEVLDAVEAAELDGRPIGVTDVASALSVDRPRASRLVSELVSAGLLRREADQRDGRRTVLTRTAEGRTASAAVHRFRQSVLAAAMSTFSSEDQADFARLLTAFAARLPTGSDS</sequence>